<keyword evidence="2 3" id="KW-0802">TPR repeat</keyword>
<dbReference type="Pfam" id="PF13424">
    <property type="entry name" value="TPR_12"/>
    <property type="match status" value="2"/>
</dbReference>
<feature type="repeat" description="TPR" evidence="3">
    <location>
        <begin position="140"/>
        <end position="173"/>
    </location>
</feature>
<dbReference type="EMBL" id="CAJZBQ010000015">
    <property type="protein sequence ID" value="CAG9316331.1"/>
    <property type="molecule type" value="Genomic_DNA"/>
</dbReference>
<comment type="caution">
    <text evidence="5">The sequence shown here is derived from an EMBL/GenBank/DDBJ whole genome shotgun (WGS) entry which is preliminary data.</text>
</comment>
<dbReference type="Proteomes" id="UP001162131">
    <property type="component" value="Unassembled WGS sequence"/>
</dbReference>
<evidence type="ECO:0008006" key="7">
    <source>
        <dbReference type="Google" id="ProtNLM"/>
    </source>
</evidence>
<keyword evidence="6" id="KW-1185">Reference proteome</keyword>
<dbReference type="AlphaFoldDB" id="A0AAU9J3K5"/>
<reference evidence="5" key="1">
    <citation type="submission" date="2021-09" db="EMBL/GenBank/DDBJ databases">
        <authorList>
            <consortium name="AG Swart"/>
            <person name="Singh M."/>
            <person name="Singh A."/>
            <person name="Seah K."/>
            <person name="Emmerich C."/>
        </authorList>
    </citation>
    <scope>NUCLEOTIDE SEQUENCE</scope>
    <source>
        <strain evidence="5">ATCC30299</strain>
    </source>
</reference>
<sequence length="262" mass="29694">MLLKGLLRVFATSENAIKELNRKLSQCYSLGDYQEALSIAEQAYEESKELGEYNQMHITACSNLALMYKTVGRYENALNLYENAYKSYTNILGETHKNTVTIVHNIAATHKARGEPDKAIPLLEKIIEMRRNSENTSDLVSSLNILGSCYKDIGNLEKAKTYIKEALDIIEERFGKGNVMSVNSLNAMGLVCKANKEYELAEKYLKEALQLRENWHGESHPETLAIRHNLAELYMASGQVDKARDYLTSNVNIMQEEISKEN</sequence>
<dbReference type="PANTHER" id="PTHR45641">
    <property type="entry name" value="TETRATRICOPEPTIDE REPEAT PROTEIN (AFU_ORTHOLOGUE AFUA_6G03870)"/>
    <property type="match status" value="1"/>
</dbReference>
<dbReference type="Gene3D" id="1.25.40.10">
    <property type="entry name" value="Tetratricopeptide repeat domain"/>
    <property type="match status" value="2"/>
</dbReference>
<dbReference type="InterPro" id="IPR011990">
    <property type="entry name" value="TPR-like_helical_dom_sf"/>
</dbReference>
<organism evidence="5 6">
    <name type="scientific">Blepharisma stoltei</name>
    <dbReference type="NCBI Taxonomy" id="1481888"/>
    <lineage>
        <taxon>Eukaryota</taxon>
        <taxon>Sar</taxon>
        <taxon>Alveolata</taxon>
        <taxon>Ciliophora</taxon>
        <taxon>Postciliodesmatophora</taxon>
        <taxon>Heterotrichea</taxon>
        <taxon>Heterotrichida</taxon>
        <taxon>Blepharismidae</taxon>
        <taxon>Blepharisma</taxon>
    </lineage>
</organism>
<dbReference type="SMART" id="SM00028">
    <property type="entry name" value="TPR"/>
    <property type="match status" value="6"/>
</dbReference>
<accession>A0AAU9J3K5</accession>
<name>A0AAU9J3K5_9CILI</name>
<keyword evidence="1" id="KW-0677">Repeat</keyword>
<dbReference type="InterPro" id="IPR019734">
    <property type="entry name" value="TPR_rpt"/>
</dbReference>
<dbReference type="Pfam" id="PF13181">
    <property type="entry name" value="TPR_8"/>
    <property type="match status" value="1"/>
</dbReference>
<dbReference type="SUPFAM" id="SSF48452">
    <property type="entry name" value="TPR-like"/>
    <property type="match status" value="2"/>
</dbReference>
<dbReference type="PANTHER" id="PTHR45641:SF19">
    <property type="entry name" value="NEPHROCYSTIN-3"/>
    <property type="match status" value="1"/>
</dbReference>
<dbReference type="PROSITE" id="PS50005">
    <property type="entry name" value="TPR"/>
    <property type="match status" value="1"/>
</dbReference>
<keyword evidence="4" id="KW-0175">Coiled coil</keyword>
<protein>
    <recommendedName>
        <fullName evidence="7">Kinesin light chain</fullName>
    </recommendedName>
</protein>
<evidence type="ECO:0000256" key="2">
    <source>
        <dbReference type="ARBA" id="ARBA00022803"/>
    </source>
</evidence>
<evidence type="ECO:0000313" key="6">
    <source>
        <dbReference type="Proteomes" id="UP001162131"/>
    </source>
</evidence>
<evidence type="ECO:0000313" key="5">
    <source>
        <dbReference type="EMBL" id="CAG9316331.1"/>
    </source>
</evidence>
<gene>
    <name evidence="5" type="ORF">BSTOLATCC_MIC15762</name>
</gene>
<evidence type="ECO:0000256" key="1">
    <source>
        <dbReference type="ARBA" id="ARBA00022737"/>
    </source>
</evidence>
<feature type="coiled-coil region" evidence="4">
    <location>
        <begin position="3"/>
        <end position="50"/>
    </location>
</feature>
<evidence type="ECO:0000256" key="3">
    <source>
        <dbReference type="PROSITE-ProRule" id="PRU00339"/>
    </source>
</evidence>
<proteinExistence type="predicted"/>
<evidence type="ECO:0000256" key="4">
    <source>
        <dbReference type="SAM" id="Coils"/>
    </source>
</evidence>